<dbReference type="GO" id="GO:0035999">
    <property type="term" value="P:tetrahydrofolate interconversion"/>
    <property type="evidence" value="ECO:0007669"/>
    <property type="project" value="TreeGrafter"/>
</dbReference>
<dbReference type="Gene3D" id="3.40.50.10420">
    <property type="entry name" value="NagB/RpiA/CoA transferase-like"/>
    <property type="match status" value="1"/>
</dbReference>
<evidence type="ECO:0000256" key="2">
    <source>
        <dbReference type="ARBA" id="ARBA00022741"/>
    </source>
</evidence>
<gene>
    <name evidence="7" type="ORF">EDF62_0317</name>
</gene>
<keyword evidence="5" id="KW-0460">Magnesium</keyword>
<dbReference type="PIRSF" id="PIRSF006806">
    <property type="entry name" value="FTHF_cligase"/>
    <property type="match status" value="1"/>
</dbReference>
<evidence type="ECO:0000256" key="3">
    <source>
        <dbReference type="ARBA" id="ARBA00022840"/>
    </source>
</evidence>
<dbReference type="Proteomes" id="UP000295601">
    <property type="component" value="Unassembled WGS sequence"/>
</dbReference>
<evidence type="ECO:0000256" key="4">
    <source>
        <dbReference type="PIRSR" id="PIRSR006806-1"/>
    </source>
</evidence>
<keyword evidence="5" id="KW-0479">Metal-binding</keyword>
<dbReference type="AlphaFoldDB" id="A0A4R6S9L6"/>
<dbReference type="GO" id="GO:0046872">
    <property type="term" value="F:metal ion binding"/>
    <property type="evidence" value="ECO:0007669"/>
    <property type="project" value="UniProtKB-KW"/>
</dbReference>
<dbReference type="GO" id="GO:0005524">
    <property type="term" value="F:ATP binding"/>
    <property type="evidence" value="ECO:0007669"/>
    <property type="project" value="UniProtKB-KW"/>
</dbReference>
<dbReference type="InterPro" id="IPR024185">
    <property type="entry name" value="FTHF_cligase-like_sf"/>
</dbReference>
<dbReference type="GO" id="GO:0009396">
    <property type="term" value="P:folic acid-containing compound biosynthetic process"/>
    <property type="evidence" value="ECO:0007669"/>
    <property type="project" value="TreeGrafter"/>
</dbReference>
<feature type="binding site" evidence="4">
    <location>
        <position position="60"/>
    </location>
    <ligand>
        <name>substrate</name>
    </ligand>
</feature>
<feature type="binding site" evidence="4">
    <location>
        <position position="55"/>
    </location>
    <ligand>
        <name>substrate</name>
    </ligand>
</feature>
<evidence type="ECO:0000256" key="1">
    <source>
        <dbReference type="ARBA" id="ARBA00010638"/>
    </source>
</evidence>
<dbReference type="InterPro" id="IPR002698">
    <property type="entry name" value="FTHF_cligase"/>
</dbReference>
<comment type="cofactor">
    <cofactor evidence="5">
        <name>Mg(2+)</name>
        <dbReference type="ChEBI" id="CHEBI:18420"/>
    </cofactor>
</comment>
<proteinExistence type="inferred from homology"/>
<keyword evidence="2 4" id="KW-0547">Nucleotide-binding</keyword>
<feature type="region of interest" description="Disordered" evidence="6">
    <location>
        <begin position="1"/>
        <end position="23"/>
    </location>
</feature>
<dbReference type="Pfam" id="PF01812">
    <property type="entry name" value="5-FTHF_cyc-lig"/>
    <property type="match status" value="1"/>
</dbReference>
<comment type="catalytic activity">
    <reaction evidence="5">
        <text>(6S)-5-formyl-5,6,7,8-tetrahydrofolate + ATP = (6R)-5,10-methenyltetrahydrofolate + ADP + phosphate</text>
        <dbReference type="Rhea" id="RHEA:10488"/>
        <dbReference type="ChEBI" id="CHEBI:30616"/>
        <dbReference type="ChEBI" id="CHEBI:43474"/>
        <dbReference type="ChEBI" id="CHEBI:57455"/>
        <dbReference type="ChEBI" id="CHEBI:57457"/>
        <dbReference type="ChEBI" id="CHEBI:456216"/>
        <dbReference type="EC" id="6.3.3.2"/>
    </reaction>
</comment>
<accession>A0A4R6S9L6</accession>
<keyword evidence="3 4" id="KW-0067">ATP-binding</keyword>
<name>A0A4R6S9L6_9MICO</name>
<evidence type="ECO:0000313" key="7">
    <source>
        <dbReference type="EMBL" id="TDP95626.1"/>
    </source>
</evidence>
<keyword evidence="8" id="KW-1185">Reference proteome</keyword>
<protein>
    <recommendedName>
        <fullName evidence="5">5-formyltetrahydrofolate cyclo-ligase</fullName>
        <ecNumber evidence="5">6.3.3.2</ecNumber>
    </recommendedName>
</protein>
<dbReference type="InterPro" id="IPR037171">
    <property type="entry name" value="NagB/RpiA_transferase-like"/>
</dbReference>
<evidence type="ECO:0000256" key="5">
    <source>
        <dbReference type="RuleBase" id="RU361279"/>
    </source>
</evidence>
<dbReference type="RefSeq" id="WP_133615537.1">
    <property type="nucleotide sequence ID" value="NZ_SNYA01000001.1"/>
</dbReference>
<sequence>MVTAASERKRSVRNAVRERRAASSAAQRASDAAALGARLIELVERTGATRVSCYLPTATEPDPRAFLSWALAHGVEVLLPISLPDQALAWALHSAVPPIPGRHGILEPAGERLPVTAASTADLLLIPACAVDETGTRLGWGLGYFDRALAALDPLPPVYAVVFEADVFAELPRDPHDVPVTGTVTPASIRRFSA</sequence>
<reference evidence="7 8" key="1">
    <citation type="submission" date="2019-03" db="EMBL/GenBank/DDBJ databases">
        <title>Genomic analyses of the natural microbiome of Caenorhabditis elegans.</title>
        <authorList>
            <person name="Samuel B."/>
        </authorList>
    </citation>
    <scope>NUCLEOTIDE SEQUENCE [LARGE SCALE GENOMIC DNA]</scope>
    <source>
        <strain evidence="7 8">JUb18</strain>
    </source>
</reference>
<organism evidence="7 8">
    <name type="scientific">Leucobacter luti</name>
    <dbReference type="NCBI Taxonomy" id="340320"/>
    <lineage>
        <taxon>Bacteria</taxon>
        <taxon>Bacillati</taxon>
        <taxon>Actinomycetota</taxon>
        <taxon>Actinomycetes</taxon>
        <taxon>Micrococcales</taxon>
        <taxon>Microbacteriaceae</taxon>
        <taxon>Leucobacter</taxon>
    </lineage>
</organism>
<keyword evidence="7" id="KW-0436">Ligase</keyword>
<dbReference type="EMBL" id="SNYA01000001">
    <property type="protein sequence ID" value="TDP95626.1"/>
    <property type="molecule type" value="Genomic_DNA"/>
</dbReference>
<dbReference type="SUPFAM" id="SSF100950">
    <property type="entry name" value="NagB/RpiA/CoA transferase-like"/>
    <property type="match status" value="1"/>
</dbReference>
<dbReference type="NCBIfam" id="TIGR02727">
    <property type="entry name" value="MTHFS_bact"/>
    <property type="match status" value="1"/>
</dbReference>
<dbReference type="PANTHER" id="PTHR23407:SF1">
    <property type="entry name" value="5-FORMYLTETRAHYDROFOLATE CYCLO-LIGASE"/>
    <property type="match status" value="1"/>
</dbReference>
<feature type="binding site" evidence="4">
    <location>
        <begin position="9"/>
        <end position="13"/>
    </location>
    <ligand>
        <name>ATP</name>
        <dbReference type="ChEBI" id="CHEBI:30616"/>
    </ligand>
</feature>
<dbReference type="PANTHER" id="PTHR23407">
    <property type="entry name" value="ATPASE INHIBITOR/5-FORMYLTETRAHYDROFOLATE CYCLO-LIGASE"/>
    <property type="match status" value="1"/>
</dbReference>
<dbReference type="OrthoDB" id="3242798at2"/>
<evidence type="ECO:0000256" key="6">
    <source>
        <dbReference type="SAM" id="MobiDB-lite"/>
    </source>
</evidence>
<comment type="caution">
    <text evidence="7">The sequence shown here is derived from an EMBL/GenBank/DDBJ whole genome shotgun (WGS) entry which is preliminary data.</text>
</comment>
<dbReference type="EC" id="6.3.3.2" evidence="5"/>
<dbReference type="GO" id="GO:0030272">
    <property type="term" value="F:5-formyltetrahydrofolate cyclo-ligase activity"/>
    <property type="evidence" value="ECO:0007669"/>
    <property type="project" value="UniProtKB-EC"/>
</dbReference>
<comment type="similarity">
    <text evidence="1 5">Belongs to the 5-formyltetrahydrofolate cyclo-ligase family.</text>
</comment>
<evidence type="ECO:0000313" key="8">
    <source>
        <dbReference type="Proteomes" id="UP000295601"/>
    </source>
</evidence>